<dbReference type="InterPro" id="IPR016162">
    <property type="entry name" value="Ald_DH_N"/>
</dbReference>
<dbReference type="PROSITE" id="PS00687">
    <property type="entry name" value="ALDEHYDE_DEHYDR_GLU"/>
    <property type="match status" value="1"/>
</dbReference>
<dbReference type="PANTHER" id="PTHR11699">
    <property type="entry name" value="ALDEHYDE DEHYDROGENASE-RELATED"/>
    <property type="match status" value="1"/>
</dbReference>
<evidence type="ECO:0000256" key="1">
    <source>
        <dbReference type="ARBA" id="ARBA00023002"/>
    </source>
</evidence>
<evidence type="ECO:0000313" key="6">
    <source>
        <dbReference type="Proteomes" id="UP001252243"/>
    </source>
</evidence>
<feature type="domain" description="Aldehyde dehydrogenase" evidence="4">
    <location>
        <begin position="29"/>
        <end position="494"/>
    </location>
</feature>
<dbReference type="GO" id="GO:0008957">
    <property type="term" value="F:phenylacetaldehyde dehydrogenase (NAD+) activity"/>
    <property type="evidence" value="ECO:0007669"/>
    <property type="project" value="UniProtKB-EC"/>
</dbReference>
<keyword evidence="6" id="KW-1185">Reference proteome</keyword>
<evidence type="ECO:0000259" key="4">
    <source>
        <dbReference type="Pfam" id="PF00171"/>
    </source>
</evidence>
<protein>
    <submittedName>
        <fullName evidence="5">Phenylacetaldehyde dehydrogenase</fullName>
        <ecNumber evidence="5">1.2.1.39</ecNumber>
    </submittedName>
</protein>
<sequence length="501" mass="52359">MTPLTQTLPTTARPDLLAGPLRLLIDGAWVEGGAEPLPVTNPSTGEHLVDSASASADDVDRAVEAARRAFDSGPWPAMSPAQRSRLIWKLGEAIDAAADELALLETLNTGKPLGIARAFEISGAAESFRYNAGWATKLNGETRNVSLPGEWHAYTLREAIGVVGLIVPWNSPLAITAAKLAPALAAGCTVVLKPAELTPLTAVRLGELALDVGFPPGVLNIVQGLGAAAGQRIADHPLVDKISFTGSTAVGKHLLASCAGNLKRVSLELGGKSPVVIYPDADLERAMDGAAMSIFGNTGQVCAAGSRLYVHEAVADEVIAGISQRATALRVGAGTDPQAQIGPVISAQQRERILGYIQSGREEGAEVVTGGAAIPGEGFFIQPTILRNTTHEMKVVREEIFGPVLAAATFRDSDSVADIVARANDTDYGLSSTIWTKDISRAHQFARRIKAGNVRVNAAGGMDANMPFGGFKQSGWGKENGREGVEAYTEVKSVAINISGV</sequence>
<accession>A0ABU1UFY6</accession>
<organism evidence="5 6">
    <name type="scientific">Arthrobacter ginsengisoli</name>
    <dbReference type="NCBI Taxonomy" id="1356565"/>
    <lineage>
        <taxon>Bacteria</taxon>
        <taxon>Bacillati</taxon>
        <taxon>Actinomycetota</taxon>
        <taxon>Actinomycetes</taxon>
        <taxon>Micrococcales</taxon>
        <taxon>Micrococcaceae</taxon>
        <taxon>Arthrobacter</taxon>
    </lineage>
</organism>
<reference evidence="5 6" key="1">
    <citation type="submission" date="2023-07" db="EMBL/GenBank/DDBJ databases">
        <title>Sorghum-associated microbial communities from plants grown in Nebraska, USA.</title>
        <authorList>
            <person name="Schachtman D."/>
        </authorList>
    </citation>
    <scope>NUCLEOTIDE SEQUENCE [LARGE SCALE GENOMIC DNA]</scope>
    <source>
        <strain evidence="5 6">BE167</strain>
    </source>
</reference>
<dbReference type="EC" id="1.2.1.39" evidence="5"/>
<keyword evidence="1 3" id="KW-0560">Oxidoreductase</keyword>
<gene>
    <name evidence="5" type="ORF">J2X01_003416</name>
</gene>
<evidence type="ECO:0000256" key="3">
    <source>
        <dbReference type="RuleBase" id="RU003345"/>
    </source>
</evidence>
<dbReference type="InterPro" id="IPR029510">
    <property type="entry name" value="Ald_DH_CS_GLU"/>
</dbReference>
<proteinExistence type="inferred from homology"/>
<dbReference type="Proteomes" id="UP001252243">
    <property type="component" value="Unassembled WGS sequence"/>
</dbReference>
<dbReference type="PROSITE" id="PS00070">
    <property type="entry name" value="ALDEHYDE_DEHYDR_CYS"/>
    <property type="match status" value="1"/>
</dbReference>
<comment type="similarity">
    <text evidence="3">Belongs to the aldehyde dehydrogenase family.</text>
</comment>
<dbReference type="SUPFAM" id="SSF53720">
    <property type="entry name" value="ALDH-like"/>
    <property type="match status" value="1"/>
</dbReference>
<dbReference type="EMBL" id="JAVDVQ010000018">
    <property type="protein sequence ID" value="MDR7084108.1"/>
    <property type="molecule type" value="Genomic_DNA"/>
</dbReference>
<dbReference type="Pfam" id="PF00171">
    <property type="entry name" value="Aldedh"/>
    <property type="match status" value="1"/>
</dbReference>
<name>A0ABU1UFY6_9MICC</name>
<dbReference type="InterPro" id="IPR015590">
    <property type="entry name" value="Aldehyde_DH_dom"/>
</dbReference>
<dbReference type="RefSeq" id="WP_310059988.1">
    <property type="nucleotide sequence ID" value="NZ_JAVDVQ010000018.1"/>
</dbReference>
<evidence type="ECO:0000256" key="2">
    <source>
        <dbReference type="PROSITE-ProRule" id="PRU10007"/>
    </source>
</evidence>
<dbReference type="InterPro" id="IPR016160">
    <property type="entry name" value="Ald_DH_CS_CYS"/>
</dbReference>
<comment type="caution">
    <text evidence="5">The sequence shown here is derived from an EMBL/GenBank/DDBJ whole genome shotgun (WGS) entry which is preliminary data.</text>
</comment>
<dbReference type="InterPro" id="IPR016161">
    <property type="entry name" value="Ald_DH/histidinol_DH"/>
</dbReference>
<dbReference type="InterPro" id="IPR016163">
    <property type="entry name" value="Ald_DH_C"/>
</dbReference>
<dbReference type="Gene3D" id="3.40.309.10">
    <property type="entry name" value="Aldehyde Dehydrogenase, Chain A, domain 2"/>
    <property type="match status" value="1"/>
</dbReference>
<feature type="active site" evidence="2">
    <location>
        <position position="268"/>
    </location>
</feature>
<dbReference type="Gene3D" id="3.40.605.10">
    <property type="entry name" value="Aldehyde Dehydrogenase, Chain A, domain 1"/>
    <property type="match status" value="1"/>
</dbReference>
<evidence type="ECO:0000313" key="5">
    <source>
        <dbReference type="EMBL" id="MDR7084108.1"/>
    </source>
</evidence>